<protein>
    <submittedName>
        <fullName evidence="1">Alkylmercury lyase</fullName>
    </submittedName>
</protein>
<accession>A0A1G7S2V2</accession>
<dbReference type="InterPro" id="IPR053717">
    <property type="entry name" value="MerB_lyase_sf"/>
</dbReference>
<dbReference type="AlphaFoldDB" id="A0A1G7S2V2"/>
<dbReference type="Pfam" id="PF03243">
    <property type="entry name" value="MerB"/>
    <property type="match status" value="1"/>
</dbReference>
<dbReference type="Gene3D" id="3.30.450.410">
    <property type="match status" value="1"/>
</dbReference>
<evidence type="ECO:0000313" key="2">
    <source>
        <dbReference type="Proteomes" id="UP000198923"/>
    </source>
</evidence>
<evidence type="ECO:0000313" key="1">
    <source>
        <dbReference type="EMBL" id="SDG16470.1"/>
    </source>
</evidence>
<sequence length="224" mass="25120">MDDWDVRQQVFTTFAEEGRAPSVAELAVRQGVDEITIRACLMRLHEAHALVLTEYGDAIRMAHPFSAAPMGFVVTADGPYEQRLWWGGCTWDSFGISAALKIDVSVETRCPGCHTPLRMDVGPHQPPEPELTVHIPLPASQWWDDVLLTCSNIRMFCSEEHLAAWADRTDRPIGRALAATTLWNLAQPWYGDRLDTGYRPRPTADLQHLLTDSGLTGPFWQLPD</sequence>
<dbReference type="RefSeq" id="WP_093167747.1">
    <property type="nucleotide sequence ID" value="NZ_FNCN01000002.1"/>
</dbReference>
<keyword evidence="2" id="KW-1185">Reference proteome</keyword>
<dbReference type="Proteomes" id="UP000198923">
    <property type="component" value="Unassembled WGS sequence"/>
</dbReference>
<proteinExistence type="predicted"/>
<reference evidence="1 2" key="1">
    <citation type="submission" date="2016-10" db="EMBL/GenBank/DDBJ databases">
        <authorList>
            <person name="de Groot N.N."/>
        </authorList>
    </citation>
    <scope>NUCLEOTIDE SEQUENCE [LARGE SCALE GENOMIC DNA]</scope>
    <source>
        <strain evidence="1 2">CPCC 201354</strain>
    </source>
</reference>
<dbReference type="InterPro" id="IPR004927">
    <property type="entry name" value="MerB"/>
</dbReference>
<dbReference type="OrthoDB" id="7185309at2"/>
<name>A0A1G7S2V2_9ACTN</name>
<dbReference type="SUPFAM" id="SSF160387">
    <property type="entry name" value="NosL/MerB-like"/>
    <property type="match status" value="1"/>
</dbReference>
<dbReference type="GO" id="GO:0018836">
    <property type="term" value="F:alkylmercury lyase activity"/>
    <property type="evidence" value="ECO:0007669"/>
    <property type="project" value="InterPro"/>
</dbReference>
<keyword evidence="1" id="KW-0456">Lyase</keyword>
<gene>
    <name evidence="1" type="ORF">SAMN05421505_102119</name>
</gene>
<dbReference type="EMBL" id="FNCN01000002">
    <property type="protein sequence ID" value="SDG16470.1"/>
    <property type="molecule type" value="Genomic_DNA"/>
</dbReference>
<organism evidence="1 2">
    <name type="scientific">Sinosporangium album</name>
    <dbReference type="NCBI Taxonomy" id="504805"/>
    <lineage>
        <taxon>Bacteria</taxon>
        <taxon>Bacillati</taxon>
        <taxon>Actinomycetota</taxon>
        <taxon>Actinomycetes</taxon>
        <taxon>Streptosporangiales</taxon>
        <taxon>Streptosporangiaceae</taxon>
        <taxon>Sinosporangium</taxon>
    </lineage>
</organism>